<evidence type="ECO:0000313" key="3">
    <source>
        <dbReference type="EMBL" id="KKW20387.1"/>
    </source>
</evidence>
<sequence length="149" mass="16254">MDINENFSPAPQSGSDGKSQIREEAPRHYYGDVTRRLFIAGGIIVLVGMPFFADYLKQMVALSALGVIAIALIAGFANPRSRNVQILLLLVSSAAVLFFESYAAYLYSTVPLEGRGLLFVAATQILAIIFFLALYFSAKTVRGMSPRAR</sequence>
<accession>A0A0G1YZE8</accession>
<keyword evidence="2" id="KW-1133">Transmembrane helix</keyword>
<feature type="compositionally biased region" description="Polar residues" evidence="1">
    <location>
        <begin position="1"/>
        <end position="18"/>
    </location>
</feature>
<evidence type="ECO:0000256" key="1">
    <source>
        <dbReference type="SAM" id="MobiDB-lite"/>
    </source>
</evidence>
<dbReference type="Proteomes" id="UP000034201">
    <property type="component" value="Unassembled WGS sequence"/>
</dbReference>
<dbReference type="AlphaFoldDB" id="A0A0G1YZE8"/>
<keyword evidence="2" id="KW-0812">Transmembrane</keyword>
<feature type="region of interest" description="Disordered" evidence="1">
    <location>
        <begin position="1"/>
        <end position="21"/>
    </location>
</feature>
<dbReference type="EMBL" id="LCQQ01000035">
    <property type="protein sequence ID" value="KKW20387.1"/>
    <property type="molecule type" value="Genomic_DNA"/>
</dbReference>
<protein>
    <submittedName>
        <fullName evidence="3">Uncharacterized protein</fullName>
    </submittedName>
</protein>
<name>A0A0G1YZE8_9BACT</name>
<feature type="transmembrane region" description="Helical" evidence="2">
    <location>
        <begin position="37"/>
        <end position="53"/>
    </location>
</feature>
<reference evidence="3 4" key="1">
    <citation type="journal article" date="2015" name="Nature">
        <title>rRNA introns, odd ribosomes, and small enigmatic genomes across a large radiation of phyla.</title>
        <authorList>
            <person name="Brown C.T."/>
            <person name="Hug L.A."/>
            <person name="Thomas B.C."/>
            <person name="Sharon I."/>
            <person name="Castelle C.J."/>
            <person name="Singh A."/>
            <person name="Wilkins M.J."/>
            <person name="Williams K.H."/>
            <person name="Banfield J.F."/>
        </authorList>
    </citation>
    <scope>NUCLEOTIDE SEQUENCE [LARGE SCALE GENOMIC DNA]</scope>
</reference>
<gene>
    <name evidence="3" type="ORF">UY61_C0035G0005</name>
</gene>
<feature type="transmembrane region" description="Helical" evidence="2">
    <location>
        <begin position="59"/>
        <end position="77"/>
    </location>
</feature>
<proteinExistence type="predicted"/>
<comment type="caution">
    <text evidence="3">The sequence shown here is derived from an EMBL/GenBank/DDBJ whole genome shotgun (WGS) entry which is preliminary data.</text>
</comment>
<feature type="transmembrane region" description="Helical" evidence="2">
    <location>
        <begin position="117"/>
        <end position="138"/>
    </location>
</feature>
<keyword evidence="2" id="KW-0472">Membrane</keyword>
<evidence type="ECO:0000256" key="2">
    <source>
        <dbReference type="SAM" id="Phobius"/>
    </source>
</evidence>
<evidence type="ECO:0000313" key="4">
    <source>
        <dbReference type="Proteomes" id="UP000034201"/>
    </source>
</evidence>
<feature type="transmembrane region" description="Helical" evidence="2">
    <location>
        <begin position="84"/>
        <end position="105"/>
    </location>
</feature>
<organism evidence="3 4">
    <name type="scientific">Candidatus Adlerbacteria bacterium GW2011_GWC1_50_9</name>
    <dbReference type="NCBI Taxonomy" id="1618608"/>
    <lineage>
        <taxon>Bacteria</taxon>
        <taxon>Candidatus Adleribacteriota</taxon>
    </lineage>
</organism>